<dbReference type="Gene3D" id="1.10.260.40">
    <property type="entry name" value="lambda repressor-like DNA-binding domains"/>
    <property type="match status" value="1"/>
</dbReference>
<organism evidence="2 3">
    <name type="scientific">Actinocatenispora sera</name>
    <dbReference type="NCBI Taxonomy" id="390989"/>
    <lineage>
        <taxon>Bacteria</taxon>
        <taxon>Bacillati</taxon>
        <taxon>Actinomycetota</taxon>
        <taxon>Actinomycetes</taxon>
        <taxon>Micromonosporales</taxon>
        <taxon>Micromonosporaceae</taxon>
        <taxon>Actinocatenispora</taxon>
    </lineage>
</organism>
<accession>A0A810L4C7</accession>
<evidence type="ECO:0000313" key="3">
    <source>
        <dbReference type="Proteomes" id="UP000680750"/>
    </source>
</evidence>
<dbReference type="AlphaFoldDB" id="A0A810L4C7"/>
<dbReference type="Proteomes" id="UP000680750">
    <property type="component" value="Chromosome"/>
</dbReference>
<dbReference type="EMBL" id="AP023354">
    <property type="protein sequence ID" value="BCJ30410.1"/>
    <property type="molecule type" value="Genomic_DNA"/>
</dbReference>
<name>A0A810L4C7_9ACTN</name>
<gene>
    <name evidence="2" type="ORF">Asera_45180</name>
</gene>
<dbReference type="GO" id="GO:0003677">
    <property type="term" value="F:DNA binding"/>
    <property type="evidence" value="ECO:0007669"/>
    <property type="project" value="InterPro"/>
</dbReference>
<evidence type="ECO:0000313" key="2">
    <source>
        <dbReference type="EMBL" id="BCJ30410.1"/>
    </source>
</evidence>
<dbReference type="InterPro" id="IPR001387">
    <property type="entry name" value="Cro/C1-type_HTH"/>
</dbReference>
<keyword evidence="3" id="KW-1185">Reference proteome</keyword>
<dbReference type="Pfam" id="PF13560">
    <property type="entry name" value="HTH_31"/>
    <property type="match status" value="1"/>
</dbReference>
<dbReference type="RefSeq" id="WP_030445972.1">
    <property type="nucleotide sequence ID" value="NZ_AP023354.1"/>
</dbReference>
<feature type="domain" description="HTH cro/C1-type" evidence="1">
    <location>
        <begin position="10"/>
        <end position="64"/>
    </location>
</feature>
<dbReference type="CDD" id="cd00093">
    <property type="entry name" value="HTH_XRE"/>
    <property type="match status" value="1"/>
</dbReference>
<dbReference type="InterPro" id="IPR010982">
    <property type="entry name" value="Lambda_DNA-bd_dom_sf"/>
</dbReference>
<evidence type="ECO:0000259" key="1">
    <source>
        <dbReference type="PROSITE" id="PS50943"/>
    </source>
</evidence>
<dbReference type="PROSITE" id="PS50943">
    <property type="entry name" value="HTH_CROC1"/>
    <property type="match status" value="1"/>
</dbReference>
<proteinExistence type="predicted"/>
<protein>
    <recommendedName>
        <fullName evidence="1">HTH cro/C1-type domain-containing protein</fullName>
    </recommendedName>
</protein>
<dbReference type="SMART" id="SM00530">
    <property type="entry name" value="HTH_XRE"/>
    <property type="match status" value="1"/>
</dbReference>
<dbReference type="KEGG" id="aser:Asera_45180"/>
<reference evidence="2" key="1">
    <citation type="submission" date="2020-08" db="EMBL/GenBank/DDBJ databases">
        <title>Whole genome shotgun sequence of Actinocatenispora sera NBRC 101916.</title>
        <authorList>
            <person name="Komaki H."/>
            <person name="Tamura T."/>
        </authorList>
    </citation>
    <scope>NUCLEOTIDE SEQUENCE</scope>
    <source>
        <strain evidence="2">NBRC 101916</strain>
    </source>
</reference>
<sequence>MEIEDLGRQLRARRLAHDATLAAVAERAGLSVPYIANLENGRGNPTLAALDRLVAALGARLVVVLAEPDAAPGDDAAGPPASLTRFAQSTRFRATARRLAEHTGRAEPAVRELLIEAMTRLGTLAPDGGATDRDWQRVLDAATLVATAD</sequence>
<dbReference type="SUPFAM" id="SSF47413">
    <property type="entry name" value="lambda repressor-like DNA-binding domains"/>
    <property type="match status" value="1"/>
</dbReference>